<dbReference type="RefSeq" id="WP_205109313.1">
    <property type="nucleotide sequence ID" value="NZ_BAAAHT010000004.1"/>
</dbReference>
<organism evidence="2 3">
    <name type="scientific">Subtercola frigoramans</name>
    <dbReference type="NCBI Taxonomy" id="120298"/>
    <lineage>
        <taxon>Bacteria</taxon>
        <taxon>Bacillati</taxon>
        <taxon>Actinomycetota</taxon>
        <taxon>Actinomycetes</taxon>
        <taxon>Micrococcales</taxon>
        <taxon>Microbacteriaceae</taxon>
        <taxon>Subtercola</taxon>
    </lineage>
</organism>
<dbReference type="Pfam" id="PF12728">
    <property type="entry name" value="HTH_17"/>
    <property type="match status" value="1"/>
</dbReference>
<evidence type="ECO:0000259" key="1">
    <source>
        <dbReference type="Pfam" id="PF12728"/>
    </source>
</evidence>
<feature type="domain" description="Helix-turn-helix" evidence="1">
    <location>
        <begin position="17"/>
        <end position="65"/>
    </location>
</feature>
<dbReference type="EMBL" id="JAFBBU010000001">
    <property type="protein sequence ID" value="MBM7472507.1"/>
    <property type="molecule type" value="Genomic_DNA"/>
</dbReference>
<protein>
    <submittedName>
        <fullName evidence="2">Excisionase family DNA binding protein</fullName>
    </submittedName>
</protein>
<comment type="caution">
    <text evidence="2">The sequence shown here is derived from an EMBL/GenBank/DDBJ whole genome shotgun (WGS) entry which is preliminary data.</text>
</comment>
<proteinExistence type="predicted"/>
<sequence length="76" mass="8543">MNSIINQTPSATSAALVLSVAEAAERLKTSQWMIYKLIRERKLVTIKIGSRRLVPSLDLDAYVDNLRIVELRGHHA</sequence>
<name>A0ABS2L617_9MICO</name>
<dbReference type="InterPro" id="IPR010093">
    <property type="entry name" value="SinI_DNA-bd"/>
</dbReference>
<keyword evidence="3" id="KW-1185">Reference proteome</keyword>
<dbReference type="Proteomes" id="UP000776164">
    <property type="component" value="Unassembled WGS sequence"/>
</dbReference>
<dbReference type="NCBIfam" id="TIGR01764">
    <property type="entry name" value="excise"/>
    <property type="match status" value="1"/>
</dbReference>
<accession>A0ABS2L617</accession>
<dbReference type="InterPro" id="IPR041657">
    <property type="entry name" value="HTH_17"/>
</dbReference>
<evidence type="ECO:0000313" key="3">
    <source>
        <dbReference type="Proteomes" id="UP000776164"/>
    </source>
</evidence>
<gene>
    <name evidence="2" type="ORF">JOE66_002141</name>
</gene>
<evidence type="ECO:0000313" key="2">
    <source>
        <dbReference type="EMBL" id="MBM7472507.1"/>
    </source>
</evidence>
<reference evidence="2 3" key="1">
    <citation type="submission" date="2021-01" db="EMBL/GenBank/DDBJ databases">
        <title>Sequencing the genomes of 1000 actinobacteria strains.</title>
        <authorList>
            <person name="Klenk H.-P."/>
        </authorList>
    </citation>
    <scope>NUCLEOTIDE SEQUENCE [LARGE SCALE GENOMIC DNA]</scope>
    <source>
        <strain evidence="2 3">DSM 13057</strain>
    </source>
</reference>